<dbReference type="Proteomes" id="UP001549167">
    <property type="component" value="Unassembled WGS sequence"/>
</dbReference>
<sequence>MRVLNTFMMLLFFMSFVILTPVSAQSPEEKVAELTNAERQDQGRSPLTYSTELSKVAEEKAKDMYNNNYFSHTSPTYGSPFDMMKEYGINYRTAGENIAKGQPSASAVVQDWMNSTGHRRNMLSPDFNRIGVGYYEGHWVQMFIYSETAQDPSPPAPKEDNYDPSPERSSWQYYTVKQGDTAWEIAMDNWISLKQLEILNPNLDNLGRLQVGQEMRISGNQYEVKRGDTASSIAQKHGMKLWELRELNPQDDNLNTLYIGQGLYVR</sequence>
<evidence type="ECO:0000313" key="5">
    <source>
        <dbReference type="Proteomes" id="UP001549167"/>
    </source>
</evidence>
<comment type="caution">
    <text evidence="4">The sequence shown here is derived from an EMBL/GenBank/DDBJ whole genome shotgun (WGS) entry which is preliminary data.</text>
</comment>
<dbReference type="SMART" id="SM00257">
    <property type="entry name" value="LysM"/>
    <property type="match status" value="2"/>
</dbReference>
<keyword evidence="2" id="KW-0732">Signal</keyword>
<evidence type="ECO:0000313" key="4">
    <source>
        <dbReference type="EMBL" id="MET3683981.1"/>
    </source>
</evidence>
<proteinExistence type="predicted"/>
<name>A0ABV2KZH9_9BACI</name>
<dbReference type="InterPro" id="IPR036779">
    <property type="entry name" value="LysM_dom_sf"/>
</dbReference>
<evidence type="ECO:0000259" key="3">
    <source>
        <dbReference type="PROSITE" id="PS51782"/>
    </source>
</evidence>
<dbReference type="Gene3D" id="3.10.350.10">
    <property type="entry name" value="LysM domain"/>
    <property type="match status" value="2"/>
</dbReference>
<dbReference type="PANTHER" id="PTHR31157:SF1">
    <property type="entry name" value="SCP DOMAIN-CONTAINING PROTEIN"/>
    <property type="match status" value="1"/>
</dbReference>
<dbReference type="InterPro" id="IPR018392">
    <property type="entry name" value="LysM"/>
</dbReference>
<dbReference type="CDD" id="cd05379">
    <property type="entry name" value="CAP_bacterial"/>
    <property type="match status" value="1"/>
</dbReference>
<accession>A0ABV2KZH9</accession>
<reference evidence="4 5" key="1">
    <citation type="submission" date="2024-06" db="EMBL/GenBank/DDBJ databases">
        <title>Genomic Encyclopedia of Type Strains, Phase IV (KMG-IV): sequencing the most valuable type-strain genomes for metagenomic binning, comparative biology and taxonomic classification.</title>
        <authorList>
            <person name="Goeker M."/>
        </authorList>
    </citation>
    <scope>NUCLEOTIDE SEQUENCE [LARGE SCALE GENOMIC DNA]</scope>
    <source>
        <strain evidence="4 5">DSM 23520</strain>
    </source>
</reference>
<dbReference type="Pfam" id="PF00188">
    <property type="entry name" value="CAP"/>
    <property type="match status" value="1"/>
</dbReference>
<evidence type="ECO:0000256" key="2">
    <source>
        <dbReference type="SAM" id="SignalP"/>
    </source>
</evidence>
<dbReference type="EMBL" id="JBEPMX010000011">
    <property type="protein sequence ID" value="MET3683981.1"/>
    <property type="molecule type" value="Genomic_DNA"/>
</dbReference>
<evidence type="ECO:0000256" key="1">
    <source>
        <dbReference type="SAM" id="MobiDB-lite"/>
    </source>
</evidence>
<dbReference type="Pfam" id="PF01476">
    <property type="entry name" value="LysM"/>
    <property type="match status" value="2"/>
</dbReference>
<feature type="domain" description="LysM" evidence="3">
    <location>
        <begin position="172"/>
        <end position="217"/>
    </location>
</feature>
<dbReference type="PANTHER" id="PTHR31157">
    <property type="entry name" value="SCP DOMAIN-CONTAINING PROTEIN"/>
    <property type="match status" value="1"/>
</dbReference>
<dbReference type="PROSITE" id="PS51782">
    <property type="entry name" value="LYSM"/>
    <property type="match status" value="2"/>
</dbReference>
<dbReference type="Gene3D" id="3.40.33.10">
    <property type="entry name" value="CAP"/>
    <property type="match status" value="1"/>
</dbReference>
<dbReference type="SUPFAM" id="SSF55797">
    <property type="entry name" value="PR-1-like"/>
    <property type="match status" value="1"/>
</dbReference>
<feature type="domain" description="LysM" evidence="3">
    <location>
        <begin position="220"/>
        <end position="265"/>
    </location>
</feature>
<feature type="signal peptide" evidence="2">
    <location>
        <begin position="1"/>
        <end position="24"/>
    </location>
</feature>
<dbReference type="InterPro" id="IPR014044">
    <property type="entry name" value="CAP_dom"/>
</dbReference>
<dbReference type="InterPro" id="IPR035940">
    <property type="entry name" value="CAP_sf"/>
</dbReference>
<keyword evidence="5" id="KW-1185">Reference proteome</keyword>
<dbReference type="SUPFAM" id="SSF54106">
    <property type="entry name" value="LysM domain"/>
    <property type="match status" value="2"/>
</dbReference>
<organism evidence="4 5">
    <name type="scientific">Alkalibacillus flavidus</name>
    <dbReference type="NCBI Taxonomy" id="546021"/>
    <lineage>
        <taxon>Bacteria</taxon>
        <taxon>Bacillati</taxon>
        <taxon>Bacillota</taxon>
        <taxon>Bacilli</taxon>
        <taxon>Bacillales</taxon>
        <taxon>Bacillaceae</taxon>
        <taxon>Alkalibacillus</taxon>
    </lineage>
</organism>
<protein>
    <submittedName>
        <fullName evidence="4">YkwD family protein</fullName>
    </submittedName>
</protein>
<feature type="region of interest" description="Disordered" evidence="1">
    <location>
        <begin position="148"/>
        <end position="169"/>
    </location>
</feature>
<dbReference type="CDD" id="cd00118">
    <property type="entry name" value="LysM"/>
    <property type="match status" value="2"/>
</dbReference>
<feature type="chain" id="PRO_5045689385" evidence="2">
    <location>
        <begin position="25"/>
        <end position="266"/>
    </location>
</feature>
<gene>
    <name evidence="4" type="ORF">ABID56_002106</name>
</gene>